<comment type="similarity">
    <text evidence="1">Belongs to the peptidase C48 family.</text>
</comment>
<name>A0AB40C7G3_DIOCR</name>
<dbReference type="Pfam" id="PF02902">
    <property type="entry name" value="Peptidase_C48"/>
    <property type="match status" value="1"/>
</dbReference>
<evidence type="ECO:0000256" key="1">
    <source>
        <dbReference type="ARBA" id="ARBA00005234"/>
    </source>
</evidence>
<dbReference type="SUPFAM" id="SSF54001">
    <property type="entry name" value="Cysteine proteinases"/>
    <property type="match status" value="1"/>
</dbReference>
<protein>
    <submittedName>
        <fullName evidence="6">Uncharacterized protein LOC120273222</fullName>
    </submittedName>
</protein>
<proteinExistence type="inferred from homology"/>
<feature type="domain" description="Ubiquitin-like protease family profile" evidence="4">
    <location>
        <begin position="21"/>
        <end position="139"/>
    </location>
</feature>
<keyword evidence="5" id="KW-1185">Reference proteome</keyword>
<evidence type="ECO:0000313" key="5">
    <source>
        <dbReference type="Proteomes" id="UP001515500"/>
    </source>
</evidence>
<accession>A0AB40C7G3</accession>
<gene>
    <name evidence="6" type="primary">LOC120273222</name>
</gene>
<dbReference type="GeneID" id="120273222"/>
<keyword evidence="3" id="KW-0378">Hydrolase</keyword>
<sequence length="163" mass="18553">MSRQEDAGESALAMMGDVARNLHDVDIVILLIIMNGHFHVVVLDNEMQEYMHHTSVVSKEYDRDAGEMRRLFDRCVDMDLDESTTANYPIVHDTNTPRQKRRSVDCAVYIIRFIEQLLDGEKLRVPQADVPYLRLKYVTGILKEGSAAGITDKGDSPTWAKKD</sequence>
<organism evidence="5 6">
    <name type="scientific">Dioscorea cayennensis subsp. rotundata</name>
    <name type="common">White Guinea yam</name>
    <name type="synonym">Dioscorea rotundata</name>
    <dbReference type="NCBI Taxonomy" id="55577"/>
    <lineage>
        <taxon>Eukaryota</taxon>
        <taxon>Viridiplantae</taxon>
        <taxon>Streptophyta</taxon>
        <taxon>Embryophyta</taxon>
        <taxon>Tracheophyta</taxon>
        <taxon>Spermatophyta</taxon>
        <taxon>Magnoliopsida</taxon>
        <taxon>Liliopsida</taxon>
        <taxon>Dioscoreales</taxon>
        <taxon>Dioscoreaceae</taxon>
        <taxon>Dioscorea</taxon>
    </lineage>
</organism>
<evidence type="ECO:0000259" key="4">
    <source>
        <dbReference type="Pfam" id="PF02902"/>
    </source>
</evidence>
<dbReference type="GO" id="GO:0008234">
    <property type="term" value="F:cysteine-type peptidase activity"/>
    <property type="evidence" value="ECO:0007669"/>
    <property type="project" value="InterPro"/>
</dbReference>
<dbReference type="RefSeq" id="XP_039135787.1">
    <property type="nucleotide sequence ID" value="XM_039279853.1"/>
</dbReference>
<evidence type="ECO:0000256" key="3">
    <source>
        <dbReference type="ARBA" id="ARBA00022801"/>
    </source>
</evidence>
<evidence type="ECO:0000256" key="2">
    <source>
        <dbReference type="ARBA" id="ARBA00022670"/>
    </source>
</evidence>
<reference evidence="6" key="1">
    <citation type="submission" date="2025-08" db="UniProtKB">
        <authorList>
            <consortium name="RefSeq"/>
        </authorList>
    </citation>
    <scope>IDENTIFICATION</scope>
</reference>
<keyword evidence="2" id="KW-0645">Protease</keyword>
<dbReference type="AlphaFoldDB" id="A0AB40C7G3"/>
<dbReference type="Gene3D" id="3.40.395.10">
    <property type="entry name" value="Adenoviral Proteinase, Chain A"/>
    <property type="match status" value="1"/>
</dbReference>
<dbReference type="InterPro" id="IPR003653">
    <property type="entry name" value="Peptidase_C48_C"/>
</dbReference>
<dbReference type="InterPro" id="IPR038765">
    <property type="entry name" value="Papain-like_cys_pep_sf"/>
</dbReference>
<evidence type="ECO:0000313" key="6">
    <source>
        <dbReference type="RefSeq" id="XP_039135787.1"/>
    </source>
</evidence>
<dbReference type="GO" id="GO:0006508">
    <property type="term" value="P:proteolysis"/>
    <property type="evidence" value="ECO:0007669"/>
    <property type="project" value="UniProtKB-KW"/>
</dbReference>
<dbReference type="Proteomes" id="UP001515500">
    <property type="component" value="Chromosome 12"/>
</dbReference>